<accession>A0A9N7VL50</accession>
<protein>
    <submittedName>
        <fullName evidence="2">Uncharacterized protein</fullName>
    </submittedName>
</protein>
<evidence type="ECO:0000313" key="2">
    <source>
        <dbReference type="EMBL" id="CAB1452239.1"/>
    </source>
</evidence>
<feature type="region of interest" description="Disordered" evidence="1">
    <location>
        <begin position="92"/>
        <end position="111"/>
    </location>
</feature>
<organism evidence="2 3">
    <name type="scientific">Pleuronectes platessa</name>
    <name type="common">European plaice</name>
    <dbReference type="NCBI Taxonomy" id="8262"/>
    <lineage>
        <taxon>Eukaryota</taxon>
        <taxon>Metazoa</taxon>
        <taxon>Chordata</taxon>
        <taxon>Craniata</taxon>
        <taxon>Vertebrata</taxon>
        <taxon>Euteleostomi</taxon>
        <taxon>Actinopterygii</taxon>
        <taxon>Neopterygii</taxon>
        <taxon>Teleostei</taxon>
        <taxon>Neoteleostei</taxon>
        <taxon>Acanthomorphata</taxon>
        <taxon>Carangaria</taxon>
        <taxon>Pleuronectiformes</taxon>
        <taxon>Pleuronectoidei</taxon>
        <taxon>Pleuronectidae</taxon>
        <taxon>Pleuronectes</taxon>
    </lineage>
</organism>
<sequence length="111" mass="12223">MTNVLAALGLHLQQPELVPADHCSNSASHQRSSAASPAASLSIWTGCSVHSSDKLQPEEQLLSSSNQTVSRFQCVHWCSFLHYHILHLNEGQQPPPDSNYKLQSPGEQQHE</sequence>
<evidence type="ECO:0000256" key="1">
    <source>
        <dbReference type="SAM" id="MobiDB-lite"/>
    </source>
</evidence>
<feature type="compositionally biased region" description="Polar residues" evidence="1">
    <location>
        <begin position="100"/>
        <end position="111"/>
    </location>
</feature>
<proteinExistence type="predicted"/>
<keyword evidence="3" id="KW-1185">Reference proteome</keyword>
<reference evidence="2" key="1">
    <citation type="submission" date="2020-03" db="EMBL/GenBank/DDBJ databases">
        <authorList>
            <person name="Weist P."/>
        </authorList>
    </citation>
    <scope>NUCLEOTIDE SEQUENCE</scope>
</reference>
<dbReference type="AlphaFoldDB" id="A0A9N7VL50"/>
<name>A0A9N7VL50_PLEPL</name>
<gene>
    <name evidence="2" type="ORF">PLEPLA_LOCUS39979</name>
</gene>
<comment type="caution">
    <text evidence="2">The sequence shown here is derived from an EMBL/GenBank/DDBJ whole genome shotgun (WGS) entry which is preliminary data.</text>
</comment>
<dbReference type="Proteomes" id="UP001153269">
    <property type="component" value="Unassembled WGS sequence"/>
</dbReference>
<evidence type="ECO:0000313" key="3">
    <source>
        <dbReference type="Proteomes" id="UP001153269"/>
    </source>
</evidence>
<dbReference type="EMBL" id="CADEAL010004122">
    <property type="protein sequence ID" value="CAB1452239.1"/>
    <property type="molecule type" value="Genomic_DNA"/>
</dbReference>